<gene>
    <name evidence="2" type="ORF">IM755_00665</name>
</gene>
<name>A0ABR9WMR7_9FLAO</name>
<keyword evidence="3" id="KW-1185">Reference proteome</keyword>
<evidence type="ECO:0008006" key="4">
    <source>
        <dbReference type="Google" id="ProtNLM"/>
    </source>
</evidence>
<evidence type="ECO:0000313" key="3">
    <source>
        <dbReference type="Proteomes" id="UP000656274"/>
    </source>
</evidence>
<proteinExistence type="predicted"/>
<keyword evidence="1" id="KW-0732">Signal</keyword>
<sequence>MKKIGLLFLAYFLFNLSFAQEKESNLSVKFNLGTSFSKPAGDLGNVAGKGKSMQLLLQTEVGYHLSYNKSTKFGVKLAGVAGQDWANFLSNDALTELKVSVPNLKARIYPLSFQGDVFKGLEKIMPKNLPFAIELPIGIALVSSISSLHFDYGLGFGKITETAYIDEYDFNDQTVNRTMRYFGWGFQPQIYRSDSEKWIVNAMFDFGKYSWTNANGGTSSFKTSQVGFGAQYNF</sequence>
<dbReference type="EMBL" id="JADFTZ010000001">
    <property type="protein sequence ID" value="MBE9575210.1"/>
    <property type="molecule type" value="Genomic_DNA"/>
</dbReference>
<evidence type="ECO:0000313" key="2">
    <source>
        <dbReference type="EMBL" id="MBE9575210.1"/>
    </source>
</evidence>
<comment type="caution">
    <text evidence="2">The sequence shown here is derived from an EMBL/GenBank/DDBJ whole genome shotgun (WGS) entry which is preliminary data.</text>
</comment>
<accession>A0ABR9WMR7</accession>
<feature type="signal peptide" evidence="1">
    <location>
        <begin position="1"/>
        <end position="19"/>
    </location>
</feature>
<feature type="chain" id="PRO_5045873280" description="Outer membrane protein beta-barrel domain-containing protein" evidence="1">
    <location>
        <begin position="20"/>
        <end position="234"/>
    </location>
</feature>
<dbReference type="RefSeq" id="WP_194093160.1">
    <property type="nucleotide sequence ID" value="NZ_JADFTZ010000001.1"/>
</dbReference>
<protein>
    <recommendedName>
        <fullName evidence="4">Outer membrane protein beta-barrel domain-containing protein</fullName>
    </recommendedName>
</protein>
<organism evidence="2 3">
    <name type="scientific">Flavobacterium proteolyticum</name>
    <dbReference type="NCBI Taxonomy" id="2911683"/>
    <lineage>
        <taxon>Bacteria</taxon>
        <taxon>Pseudomonadati</taxon>
        <taxon>Bacteroidota</taxon>
        <taxon>Flavobacteriia</taxon>
        <taxon>Flavobacteriales</taxon>
        <taxon>Flavobacteriaceae</taxon>
        <taxon>Flavobacterium</taxon>
    </lineage>
</organism>
<evidence type="ECO:0000256" key="1">
    <source>
        <dbReference type="SAM" id="SignalP"/>
    </source>
</evidence>
<reference evidence="2 3" key="1">
    <citation type="submission" date="2020-10" db="EMBL/GenBank/DDBJ databases">
        <title>The genome sequence of Flavobacterium aquaticum 1Y8A.</title>
        <authorList>
            <person name="Liu Y."/>
        </authorList>
    </citation>
    <scope>NUCLEOTIDE SEQUENCE [LARGE SCALE GENOMIC DNA]</scope>
    <source>
        <strain evidence="2 3">1Y8A</strain>
    </source>
</reference>
<dbReference type="Proteomes" id="UP000656274">
    <property type="component" value="Unassembled WGS sequence"/>
</dbReference>